<dbReference type="EMBL" id="MGFG01000005">
    <property type="protein sequence ID" value="OGM01543.1"/>
    <property type="molecule type" value="Genomic_DNA"/>
</dbReference>
<dbReference type="PROSITE" id="PS00409">
    <property type="entry name" value="PROKAR_NTER_METHYL"/>
    <property type="match status" value="1"/>
</dbReference>
<evidence type="ECO:0000256" key="1">
    <source>
        <dbReference type="SAM" id="Phobius"/>
    </source>
</evidence>
<dbReference type="Proteomes" id="UP000176988">
    <property type="component" value="Unassembled WGS sequence"/>
</dbReference>
<proteinExistence type="predicted"/>
<dbReference type="Gene3D" id="3.30.700.10">
    <property type="entry name" value="Glycoprotein, Type 4 Pilin"/>
    <property type="match status" value="1"/>
</dbReference>
<name>A0A1F7WFF9_9BACT</name>
<accession>A0A1F7WFF9</accession>
<evidence type="ECO:0000313" key="3">
    <source>
        <dbReference type="Proteomes" id="UP000176988"/>
    </source>
</evidence>
<keyword evidence="1" id="KW-0812">Transmembrane</keyword>
<dbReference type="InterPro" id="IPR012902">
    <property type="entry name" value="N_methyl_site"/>
</dbReference>
<dbReference type="NCBIfam" id="TIGR02532">
    <property type="entry name" value="IV_pilin_GFxxxE"/>
    <property type="match status" value="1"/>
</dbReference>
<dbReference type="InterPro" id="IPR045584">
    <property type="entry name" value="Pilin-like"/>
</dbReference>
<protein>
    <recommendedName>
        <fullName evidence="4">Type II secretion system protein GspG C-terminal domain-containing protein</fullName>
    </recommendedName>
</protein>
<sequence length="187" mass="19824">MLGNKKGFTLVELLIVLGIIGFLAAAILVAVDPVKRLQNSRNAQRWSDVGMMLDAVLKKQANDLSPYNGTTSAPLVIHASNVQVIVSDDTGISCDDINTRPGCEKELDISAGKGCVANLSDLPSTYIAAIPTDPKEAVCVPGSNCVTEGVLPIGDKNSGYYIHRTTGNRIEIGACQPDQNAMISVKR</sequence>
<gene>
    <name evidence="2" type="ORF">A2480_02530</name>
</gene>
<dbReference type="Pfam" id="PF07963">
    <property type="entry name" value="N_methyl"/>
    <property type="match status" value="1"/>
</dbReference>
<dbReference type="STRING" id="1802424.A2480_02530"/>
<feature type="transmembrane region" description="Helical" evidence="1">
    <location>
        <begin position="12"/>
        <end position="31"/>
    </location>
</feature>
<keyword evidence="1" id="KW-0472">Membrane</keyword>
<dbReference type="SUPFAM" id="SSF54523">
    <property type="entry name" value="Pili subunits"/>
    <property type="match status" value="1"/>
</dbReference>
<evidence type="ECO:0000313" key="2">
    <source>
        <dbReference type="EMBL" id="OGM01543.1"/>
    </source>
</evidence>
<organism evidence="2 3">
    <name type="scientific">Candidatus Uhrbacteria bacterium RIFOXYC2_FULL_47_19</name>
    <dbReference type="NCBI Taxonomy" id="1802424"/>
    <lineage>
        <taxon>Bacteria</taxon>
        <taxon>Candidatus Uhriibacteriota</taxon>
    </lineage>
</organism>
<evidence type="ECO:0008006" key="4">
    <source>
        <dbReference type="Google" id="ProtNLM"/>
    </source>
</evidence>
<reference evidence="2 3" key="1">
    <citation type="journal article" date="2016" name="Nat. Commun.">
        <title>Thousands of microbial genomes shed light on interconnected biogeochemical processes in an aquifer system.</title>
        <authorList>
            <person name="Anantharaman K."/>
            <person name="Brown C.T."/>
            <person name="Hug L.A."/>
            <person name="Sharon I."/>
            <person name="Castelle C.J."/>
            <person name="Probst A.J."/>
            <person name="Thomas B.C."/>
            <person name="Singh A."/>
            <person name="Wilkins M.J."/>
            <person name="Karaoz U."/>
            <person name="Brodie E.L."/>
            <person name="Williams K.H."/>
            <person name="Hubbard S.S."/>
            <person name="Banfield J.F."/>
        </authorList>
    </citation>
    <scope>NUCLEOTIDE SEQUENCE [LARGE SCALE GENOMIC DNA]</scope>
</reference>
<keyword evidence="1" id="KW-1133">Transmembrane helix</keyword>
<dbReference type="AlphaFoldDB" id="A0A1F7WFF9"/>
<comment type="caution">
    <text evidence="2">The sequence shown here is derived from an EMBL/GenBank/DDBJ whole genome shotgun (WGS) entry which is preliminary data.</text>
</comment>